<name>A0A1B7NXK1_9EURO</name>
<gene>
    <name evidence="3" type="ORF">ACJ72_04157</name>
</gene>
<evidence type="ECO:0000259" key="2">
    <source>
        <dbReference type="Pfam" id="PF07985"/>
    </source>
</evidence>
<dbReference type="EMBL" id="LGUA01000464">
    <property type="protein sequence ID" value="OAX81499.1"/>
    <property type="molecule type" value="Genomic_DNA"/>
</dbReference>
<evidence type="ECO:0000256" key="1">
    <source>
        <dbReference type="SAM" id="Phobius"/>
    </source>
</evidence>
<proteinExistence type="predicted"/>
<comment type="caution">
    <text evidence="3">The sequence shown here is derived from an EMBL/GenBank/DDBJ whole genome shotgun (WGS) entry which is preliminary data.</text>
</comment>
<keyword evidence="1" id="KW-1133">Transmembrane helix</keyword>
<dbReference type="Pfam" id="PF07985">
    <property type="entry name" value="SRR1"/>
    <property type="match status" value="2"/>
</dbReference>
<organism evidence="3 4">
    <name type="scientific">Emergomyces africanus</name>
    <dbReference type="NCBI Taxonomy" id="1955775"/>
    <lineage>
        <taxon>Eukaryota</taxon>
        <taxon>Fungi</taxon>
        <taxon>Dikarya</taxon>
        <taxon>Ascomycota</taxon>
        <taxon>Pezizomycotina</taxon>
        <taxon>Eurotiomycetes</taxon>
        <taxon>Eurotiomycetidae</taxon>
        <taxon>Onygenales</taxon>
        <taxon>Ajellomycetaceae</taxon>
        <taxon>Emergomyces</taxon>
    </lineage>
</organism>
<dbReference type="PANTHER" id="PTHR42080:SF1">
    <property type="entry name" value="SRR1-LIKE DOMAIN-CONTAINING PROTEIN"/>
    <property type="match status" value="1"/>
</dbReference>
<dbReference type="InterPro" id="IPR012942">
    <property type="entry name" value="SRR1-like"/>
</dbReference>
<feature type="transmembrane region" description="Helical" evidence="1">
    <location>
        <begin position="124"/>
        <end position="148"/>
    </location>
</feature>
<keyword evidence="1" id="KW-0472">Membrane</keyword>
<dbReference type="PANTHER" id="PTHR42080">
    <property type="entry name" value="SRR1 DOMAIN-CONTAINING PROTEIN"/>
    <property type="match status" value="1"/>
</dbReference>
<keyword evidence="4" id="KW-1185">Reference proteome</keyword>
<reference evidence="3 4" key="1">
    <citation type="submission" date="2015-07" db="EMBL/GenBank/DDBJ databases">
        <title>Emmonsia species relationships and genome sequence.</title>
        <authorList>
            <person name="Cuomo C.A."/>
            <person name="Schwartz I.S."/>
            <person name="Kenyon C."/>
            <person name="de Hoog G.S."/>
            <person name="Govender N.P."/>
            <person name="Botha A."/>
            <person name="Moreno L."/>
            <person name="de Vries M."/>
            <person name="Munoz J.F."/>
            <person name="Stielow J.B."/>
        </authorList>
    </citation>
    <scope>NUCLEOTIDE SEQUENCE [LARGE SCALE GENOMIC DNA]</scope>
    <source>
        <strain evidence="3 4">CBS 136260</strain>
    </source>
</reference>
<accession>A0A1B7NXK1</accession>
<evidence type="ECO:0000313" key="3">
    <source>
        <dbReference type="EMBL" id="OAX81499.1"/>
    </source>
</evidence>
<dbReference type="AlphaFoldDB" id="A0A1B7NXK1"/>
<dbReference type="OrthoDB" id="5318346at2759"/>
<feature type="domain" description="SRR1-like" evidence="2">
    <location>
        <begin position="184"/>
        <end position="260"/>
    </location>
</feature>
<dbReference type="Proteomes" id="UP000091918">
    <property type="component" value="Unassembled WGS sequence"/>
</dbReference>
<keyword evidence="1" id="KW-0812">Transmembrane</keyword>
<evidence type="ECO:0000313" key="4">
    <source>
        <dbReference type="Proteomes" id="UP000091918"/>
    </source>
</evidence>
<feature type="domain" description="SRR1-like" evidence="2">
    <location>
        <begin position="84"/>
        <end position="140"/>
    </location>
</feature>
<protein>
    <recommendedName>
        <fullName evidence="2">SRR1-like domain-containing protein</fullName>
    </recommendedName>
</protein>
<sequence>MTQSTSRRKGRCHQPKRVQVHDEEGWTHITTTERKTFNKHCLPPIKDLLIPAEAPDGLTFKNLKKQFESHKRGWEESRTWQTMKAALDSGLIAGAGSRVDNCVCVGLGSPSGFLRGGWVDRRAVSLYQLAALVTMLEYFGAFLCSIFLTSVGLARPLGVDRIWNFAKELTGRQIRRSIAHQDTLPTAIKDCYAQDPVFNTLDKQLLESHGIRVVEHPEAFTLINERTFLYSPGAERVHILDMLPSNPALFFGGPLDGENILRLPDDKEKILSEFLNTRRLMLLPPFDPNIPAFWKSSLFWRPEDS</sequence>